<keyword evidence="3" id="KW-1185">Reference proteome</keyword>
<dbReference type="PANTHER" id="PTHR34310:SF9">
    <property type="entry name" value="BLR5716 PROTEIN"/>
    <property type="match status" value="1"/>
</dbReference>
<evidence type="ECO:0000259" key="1">
    <source>
        <dbReference type="Pfam" id="PF04248"/>
    </source>
</evidence>
<accession>X5MKC0</accession>
<dbReference type="Proteomes" id="UP000032160">
    <property type="component" value="Chromosome I"/>
</dbReference>
<dbReference type="STRING" id="1458461.BN1012_Phect221"/>
<protein>
    <submittedName>
        <fullName evidence="2">COGs COG2343</fullName>
    </submittedName>
</protein>
<organism evidence="2 3">
    <name type="scientific">Candidatus Phaeomarinibacter ectocarpi</name>
    <dbReference type="NCBI Taxonomy" id="1458461"/>
    <lineage>
        <taxon>Bacteria</taxon>
        <taxon>Pseudomonadati</taxon>
        <taxon>Pseudomonadota</taxon>
        <taxon>Alphaproteobacteria</taxon>
        <taxon>Hyphomicrobiales</taxon>
        <taxon>Parvibaculaceae</taxon>
        <taxon>Candidatus Phaeomarinibacter</taxon>
    </lineage>
</organism>
<evidence type="ECO:0000313" key="2">
    <source>
        <dbReference type="EMBL" id="CDO58435.1"/>
    </source>
</evidence>
<feature type="domain" description="DUF427" evidence="1">
    <location>
        <begin position="33"/>
        <end position="124"/>
    </location>
</feature>
<dbReference type="OrthoDB" id="9815163at2"/>
<dbReference type="AlphaFoldDB" id="X5MKC0"/>
<proteinExistence type="predicted"/>
<dbReference type="Gene3D" id="2.170.150.40">
    <property type="entry name" value="Domain of unknown function (DUF427)"/>
    <property type="match status" value="1"/>
</dbReference>
<dbReference type="EMBL" id="HG966617">
    <property type="protein sequence ID" value="CDO58435.1"/>
    <property type="molecule type" value="Genomic_DNA"/>
</dbReference>
<evidence type="ECO:0000313" key="3">
    <source>
        <dbReference type="Proteomes" id="UP000032160"/>
    </source>
</evidence>
<dbReference type="RefSeq" id="WP_043949385.1">
    <property type="nucleotide sequence ID" value="NZ_HG966617.1"/>
</dbReference>
<reference evidence="2 3" key="1">
    <citation type="journal article" date="2014" name="Front. Genet.">
        <title>Genome and metabolic network of "Candidatus Phaeomarinobacter ectocarpi" Ec32, a new candidate genus of Alphaproteobacteria frequently associated with brown algae.</title>
        <authorList>
            <person name="Dittami S.M."/>
            <person name="Barbeyron T."/>
            <person name="Boyen C."/>
            <person name="Cambefort J."/>
            <person name="Collet G."/>
            <person name="Delage L."/>
            <person name="Gobet A."/>
            <person name="Groisillier A."/>
            <person name="Leblanc C."/>
            <person name="Michel G."/>
            <person name="Scornet D."/>
            <person name="Siegel A."/>
            <person name="Tapia J.E."/>
            <person name="Tonon T."/>
        </authorList>
    </citation>
    <scope>NUCLEOTIDE SEQUENCE [LARGE SCALE GENOMIC DNA]</scope>
    <source>
        <strain evidence="2 3">Ec32</strain>
    </source>
</reference>
<dbReference type="Pfam" id="PF04248">
    <property type="entry name" value="NTP_transf_9"/>
    <property type="match status" value="1"/>
</dbReference>
<gene>
    <name evidence="2" type="ORF">BN1012_Phect221</name>
</gene>
<sequence>MTATSKTVSGAELPSRLAEAPGRIRLEPVSGEVVVTMGDIQIARTRNAIRLHEGDYTPMIYVPAVDADFSGLTKTDHRTYCPLKGQASYYSVTAAGEPGVNAVWTYEDPFAEWADIKDHLAFYTDRIKVEEH</sequence>
<dbReference type="PANTHER" id="PTHR34310">
    <property type="entry name" value="DUF427 DOMAIN PROTEIN (AFU_ORTHOLOGUE AFUA_3G02220)"/>
    <property type="match status" value="1"/>
</dbReference>
<dbReference type="KEGG" id="pect:BN1012_Phect221"/>
<dbReference type="HOGENOM" id="CLU_126578_0_1_5"/>
<dbReference type="InterPro" id="IPR038694">
    <property type="entry name" value="DUF427_sf"/>
</dbReference>
<dbReference type="InterPro" id="IPR007361">
    <property type="entry name" value="DUF427"/>
</dbReference>
<name>X5MKC0_9HYPH</name>